<name>A0A1V4D685_9ACTN</name>
<evidence type="ECO:0000256" key="1">
    <source>
        <dbReference type="SAM" id="MobiDB-lite"/>
    </source>
</evidence>
<feature type="region of interest" description="Disordered" evidence="1">
    <location>
        <begin position="84"/>
        <end position="106"/>
    </location>
</feature>
<dbReference type="SUPFAM" id="SSF103473">
    <property type="entry name" value="MFS general substrate transporter"/>
    <property type="match status" value="1"/>
</dbReference>
<comment type="caution">
    <text evidence="2">The sequence shown here is derived from an EMBL/GenBank/DDBJ whole genome shotgun (WGS) entry which is preliminary data.</text>
</comment>
<reference evidence="2" key="1">
    <citation type="submission" date="2016-12" db="EMBL/GenBank/DDBJ databases">
        <title>Genome sequence of Streptomyces antioxidans MUSC 164.</title>
        <authorList>
            <person name="Lee L.-H."/>
            <person name="Ser H.-L."/>
        </authorList>
    </citation>
    <scope>NUCLEOTIDE SEQUENCE [LARGE SCALE GENOMIC DNA]</scope>
    <source>
        <strain evidence="2">MUSC 164</strain>
    </source>
</reference>
<feature type="compositionally biased region" description="Basic and acidic residues" evidence="1">
    <location>
        <begin position="92"/>
        <end position="106"/>
    </location>
</feature>
<protein>
    <recommendedName>
        <fullName evidence="4">Major facilitator superfamily (MFS) profile domain-containing protein</fullName>
    </recommendedName>
</protein>
<evidence type="ECO:0000313" key="3">
    <source>
        <dbReference type="Proteomes" id="UP000033615"/>
    </source>
</evidence>
<proteinExistence type="predicted"/>
<keyword evidence="3" id="KW-1185">Reference proteome</keyword>
<accession>A0A1V4D685</accession>
<dbReference type="EMBL" id="LAKD02000032">
    <property type="protein sequence ID" value="OPF80264.1"/>
    <property type="molecule type" value="Genomic_DNA"/>
</dbReference>
<dbReference type="AlphaFoldDB" id="A0A1V4D685"/>
<organism evidence="2 3">
    <name type="scientific">Streptomyces antioxidans</name>
    <dbReference type="NCBI Taxonomy" id="1507734"/>
    <lineage>
        <taxon>Bacteria</taxon>
        <taxon>Bacillati</taxon>
        <taxon>Actinomycetota</taxon>
        <taxon>Actinomycetes</taxon>
        <taxon>Kitasatosporales</taxon>
        <taxon>Streptomycetaceae</taxon>
        <taxon>Streptomyces</taxon>
    </lineage>
</organism>
<evidence type="ECO:0008006" key="4">
    <source>
        <dbReference type="Google" id="ProtNLM"/>
    </source>
</evidence>
<gene>
    <name evidence="2" type="ORF">VT50_0214090</name>
</gene>
<dbReference type="RefSeq" id="WP_046088388.1">
    <property type="nucleotide sequence ID" value="NZ_LAKD02000032.1"/>
</dbReference>
<dbReference type="InterPro" id="IPR036259">
    <property type="entry name" value="MFS_trans_sf"/>
</dbReference>
<evidence type="ECO:0000313" key="2">
    <source>
        <dbReference type="EMBL" id="OPF80264.1"/>
    </source>
</evidence>
<sequence length="106" mass="10747">MAALGFLGAQPVFWTVPPTILSGAHMAGTIALISGFGNLGGFLGPYLLGVAEPGTGSGATGLYAIAAILAAGVGEATTLRWVGTPITPSDPIEERTTDDTHRALRR</sequence>
<dbReference type="Proteomes" id="UP000033615">
    <property type="component" value="Unassembled WGS sequence"/>
</dbReference>